<sequence>METLMGRPMARWLQHHWQILSLWSLKNLPMLLDCEPPMAGIGQEGMHMILDNVKYPNHTTVTVFEIQSTILNGSTQVAYSSKSGTTTKDFTVCGIGGPSVADRIVGGTDASLGSWPWQASLRYSGSHICGASIISDTWLLSAAHCFETYKDVNLWTVIVGTLSSSRGTGLQVKEIIVHENYGTPAKANDIALLRMAAPILFTQYIRPVCLPNESAVFPNNSSCYITGWGSLVSGGPIASVLQQAEVKIISTAQCSSAAMYGSIINPSMICAGYVNGGIDSCQGDSGGPLVTTQYNGTWYLIGSVSFGTGCALPNKPGVYSRTTFLRTWITQNTGL</sequence>
<dbReference type="InterPro" id="IPR033116">
    <property type="entry name" value="TRYPSIN_SER"/>
</dbReference>
<keyword evidence="7" id="KW-0472">Membrane</keyword>
<dbReference type="GO" id="GO:0004252">
    <property type="term" value="F:serine-type endopeptidase activity"/>
    <property type="evidence" value="ECO:0007669"/>
    <property type="project" value="InterPro"/>
</dbReference>
<dbReference type="EMBL" id="OW240917">
    <property type="protein sequence ID" value="CAH2301621.1"/>
    <property type="molecule type" value="Genomic_DNA"/>
</dbReference>
<dbReference type="InterPro" id="IPR043504">
    <property type="entry name" value="Peptidase_S1_PA_chymotrypsin"/>
</dbReference>
<gene>
    <name evidence="7" type="ORF">PECUL_23A023355</name>
</gene>
<feature type="domain" description="Peptidase S1" evidence="6">
    <location>
        <begin position="104"/>
        <end position="334"/>
    </location>
</feature>
<proteinExistence type="predicted"/>
<keyword evidence="1 5" id="KW-0645">Protease</keyword>
<dbReference type="PROSITE" id="PS00135">
    <property type="entry name" value="TRYPSIN_SER"/>
    <property type="match status" value="1"/>
</dbReference>
<dbReference type="FunFam" id="2.40.10.10:FF:000003">
    <property type="entry name" value="Transmembrane serine protease 3"/>
    <property type="match status" value="1"/>
</dbReference>
<dbReference type="PANTHER" id="PTHR24252">
    <property type="entry name" value="ACROSIN-RELATED"/>
    <property type="match status" value="1"/>
</dbReference>
<keyword evidence="3 5" id="KW-0720">Serine protease</keyword>
<evidence type="ECO:0000259" key="6">
    <source>
        <dbReference type="PROSITE" id="PS50240"/>
    </source>
</evidence>
<dbReference type="GO" id="GO:0006508">
    <property type="term" value="P:proteolysis"/>
    <property type="evidence" value="ECO:0007669"/>
    <property type="project" value="UniProtKB-KW"/>
</dbReference>
<dbReference type="Proteomes" id="UP001295444">
    <property type="component" value="Chromosome 06"/>
</dbReference>
<protein>
    <submittedName>
        <fullName evidence="7">Transmembrane protease serine 11C-like</fullName>
    </submittedName>
</protein>
<organism evidence="7 8">
    <name type="scientific">Pelobates cultripes</name>
    <name type="common">Western spadefoot toad</name>
    <dbReference type="NCBI Taxonomy" id="61616"/>
    <lineage>
        <taxon>Eukaryota</taxon>
        <taxon>Metazoa</taxon>
        <taxon>Chordata</taxon>
        <taxon>Craniata</taxon>
        <taxon>Vertebrata</taxon>
        <taxon>Euteleostomi</taxon>
        <taxon>Amphibia</taxon>
        <taxon>Batrachia</taxon>
        <taxon>Anura</taxon>
        <taxon>Pelobatoidea</taxon>
        <taxon>Pelobatidae</taxon>
        <taxon>Pelobates</taxon>
    </lineage>
</organism>
<evidence type="ECO:0000256" key="3">
    <source>
        <dbReference type="ARBA" id="ARBA00022825"/>
    </source>
</evidence>
<evidence type="ECO:0000256" key="2">
    <source>
        <dbReference type="ARBA" id="ARBA00022801"/>
    </source>
</evidence>
<evidence type="ECO:0000256" key="5">
    <source>
        <dbReference type="RuleBase" id="RU363034"/>
    </source>
</evidence>
<dbReference type="PROSITE" id="PS50240">
    <property type="entry name" value="TRYPSIN_DOM"/>
    <property type="match status" value="1"/>
</dbReference>
<dbReference type="CDD" id="cd00190">
    <property type="entry name" value="Tryp_SPc"/>
    <property type="match status" value="1"/>
</dbReference>
<accession>A0AAD1WA86</accession>
<keyword evidence="2 5" id="KW-0378">Hydrolase</keyword>
<dbReference type="InterPro" id="IPR009003">
    <property type="entry name" value="Peptidase_S1_PA"/>
</dbReference>
<keyword evidence="7" id="KW-0812">Transmembrane</keyword>
<dbReference type="SUPFAM" id="SSF50494">
    <property type="entry name" value="Trypsin-like serine proteases"/>
    <property type="match status" value="1"/>
</dbReference>
<evidence type="ECO:0000313" key="8">
    <source>
        <dbReference type="Proteomes" id="UP001295444"/>
    </source>
</evidence>
<name>A0AAD1WA86_PELCU</name>
<dbReference type="InterPro" id="IPR018114">
    <property type="entry name" value="TRYPSIN_HIS"/>
</dbReference>
<evidence type="ECO:0000313" key="7">
    <source>
        <dbReference type="EMBL" id="CAH2301621.1"/>
    </source>
</evidence>
<evidence type="ECO:0000256" key="4">
    <source>
        <dbReference type="ARBA" id="ARBA00023157"/>
    </source>
</evidence>
<keyword evidence="4" id="KW-1015">Disulfide bond</keyword>
<evidence type="ECO:0000256" key="1">
    <source>
        <dbReference type="ARBA" id="ARBA00022670"/>
    </source>
</evidence>
<dbReference type="PROSITE" id="PS00134">
    <property type="entry name" value="TRYPSIN_HIS"/>
    <property type="match status" value="1"/>
</dbReference>
<dbReference type="Gene3D" id="2.40.10.10">
    <property type="entry name" value="Trypsin-like serine proteases"/>
    <property type="match status" value="2"/>
</dbReference>
<dbReference type="InterPro" id="IPR001314">
    <property type="entry name" value="Peptidase_S1A"/>
</dbReference>
<reference evidence="7" key="1">
    <citation type="submission" date="2022-03" db="EMBL/GenBank/DDBJ databases">
        <authorList>
            <person name="Alioto T."/>
            <person name="Alioto T."/>
            <person name="Gomez Garrido J."/>
        </authorList>
    </citation>
    <scope>NUCLEOTIDE SEQUENCE</scope>
</reference>
<dbReference type="PANTHER" id="PTHR24252:SF28">
    <property type="entry name" value="TRANSMEMBRANE PROTEASE SERINE 11C ISOFORM X1"/>
    <property type="match status" value="1"/>
</dbReference>
<dbReference type="AlphaFoldDB" id="A0AAD1WA86"/>
<dbReference type="InterPro" id="IPR001254">
    <property type="entry name" value="Trypsin_dom"/>
</dbReference>
<dbReference type="PRINTS" id="PR00722">
    <property type="entry name" value="CHYMOTRYPSIN"/>
</dbReference>
<dbReference type="Pfam" id="PF00089">
    <property type="entry name" value="Trypsin"/>
    <property type="match status" value="1"/>
</dbReference>
<dbReference type="SMART" id="SM00020">
    <property type="entry name" value="Tryp_SPc"/>
    <property type="match status" value="1"/>
</dbReference>
<keyword evidence="8" id="KW-1185">Reference proteome</keyword>